<feature type="chain" id="PRO_5037657279" evidence="1">
    <location>
        <begin position="18"/>
        <end position="381"/>
    </location>
</feature>
<reference evidence="2" key="1">
    <citation type="submission" date="2020-09" db="EMBL/GenBank/DDBJ databases">
        <authorList>
            <person name="Kim M.K."/>
        </authorList>
    </citation>
    <scope>NUCLEOTIDE SEQUENCE</scope>
    <source>
        <strain evidence="2">BT704</strain>
    </source>
</reference>
<name>A0A927GBA9_9BACT</name>
<dbReference type="AlphaFoldDB" id="A0A927GBA9"/>
<protein>
    <submittedName>
        <fullName evidence="2">Uncharacterized protein</fullName>
    </submittedName>
</protein>
<keyword evidence="3" id="KW-1185">Reference proteome</keyword>
<dbReference type="RefSeq" id="WP_191036953.1">
    <property type="nucleotide sequence ID" value="NZ_JACXAA010000001.1"/>
</dbReference>
<evidence type="ECO:0000313" key="3">
    <source>
        <dbReference type="Proteomes" id="UP000653797"/>
    </source>
</evidence>
<organism evidence="2 3">
    <name type="scientific">Spirosoma validum</name>
    <dbReference type="NCBI Taxonomy" id="2771355"/>
    <lineage>
        <taxon>Bacteria</taxon>
        <taxon>Pseudomonadati</taxon>
        <taxon>Bacteroidota</taxon>
        <taxon>Cytophagia</taxon>
        <taxon>Cytophagales</taxon>
        <taxon>Cytophagaceae</taxon>
        <taxon>Spirosoma</taxon>
    </lineage>
</organism>
<evidence type="ECO:0000256" key="1">
    <source>
        <dbReference type="SAM" id="SignalP"/>
    </source>
</evidence>
<accession>A0A927GBA9</accession>
<keyword evidence="1" id="KW-0732">Signal</keyword>
<gene>
    <name evidence="2" type="ORF">IC230_00235</name>
</gene>
<dbReference type="EMBL" id="JACXAA010000001">
    <property type="protein sequence ID" value="MBD2751300.1"/>
    <property type="molecule type" value="Genomic_DNA"/>
</dbReference>
<dbReference type="Proteomes" id="UP000653797">
    <property type="component" value="Unassembled WGS sequence"/>
</dbReference>
<sequence length="381" mass="42995">MNRLLFMLLLSPLLATAQTTIDTLHWSATRRLQIADFHAPTQPGLGGSEFHYQIGYEVRPTSLWSQPAIESFCLMFRNLSWVSETARNERTLVYNQILFDLVEVHARHMKTKLIALGLDKNFKQQAKQIEYLTNSELGAEVNRFRSETGGGDDLQALQRWQRQVVKQLYDTPDLVTTYHPSKIGFGVFFGGGGALPTGSLTKTMNPPAGFVLGLDIAFRRTMLMLHPTLYSSVLRTEFSHQNQTWETGMAVIPALFEIGLGQAVGNSPRIRWIPYVGYRLLELSPRDRNDERYKGFSLLNHAPTVGLIADFMFNHNTHTADRSEDSFWFVRTKLSYSPVLNTGPFSGGLINLQIGLGGFGRPRKVSYQPNRTVIALPDKLM</sequence>
<proteinExistence type="predicted"/>
<comment type="caution">
    <text evidence="2">The sequence shown here is derived from an EMBL/GenBank/DDBJ whole genome shotgun (WGS) entry which is preliminary data.</text>
</comment>
<evidence type="ECO:0000313" key="2">
    <source>
        <dbReference type="EMBL" id="MBD2751300.1"/>
    </source>
</evidence>
<feature type="signal peptide" evidence="1">
    <location>
        <begin position="1"/>
        <end position="17"/>
    </location>
</feature>